<feature type="transmembrane region" description="Helical" evidence="7">
    <location>
        <begin position="473"/>
        <end position="493"/>
    </location>
</feature>
<dbReference type="EMBL" id="BMKB01000005">
    <property type="protein sequence ID" value="GGA57727.1"/>
    <property type="molecule type" value="Genomic_DNA"/>
</dbReference>
<dbReference type="RefSeq" id="WP_127073704.1">
    <property type="nucleotide sequence ID" value="NZ_BMKB01000005.1"/>
</dbReference>
<keyword evidence="3" id="KW-1003">Cell membrane</keyword>
<dbReference type="PROSITE" id="PS50928">
    <property type="entry name" value="ABC_TM1"/>
    <property type="match status" value="2"/>
</dbReference>
<feature type="transmembrane region" description="Helical" evidence="7">
    <location>
        <begin position="377"/>
        <end position="400"/>
    </location>
</feature>
<accession>A0A916W0T8</accession>
<feature type="domain" description="ABC transmembrane type-1" evidence="8">
    <location>
        <begin position="341"/>
        <end position="534"/>
    </location>
</feature>
<keyword evidence="5 7" id="KW-1133">Transmembrane helix</keyword>
<dbReference type="InterPro" id="IPR000515">
    <property type="entry name" value="MetI-like"/>
</dbReference>
<feature type="transmembrane region" description="Helical" evidence="7">
    <location>
        <begin position="341"/>
        <end position="365"/>
    </location>
</feature>
<feature type="transmembrane region" description="Helical" evidence="7">
    <location>
        <begin position="103"/>
        <end position="128"/>
    </location>
</feature>
<feature type="transmembrane region" description="Helical" evidence="7">
    <location>
        <begin position="148"/>
        <end position="171"/>
    </location>
</feature>
<name>A0A916W0T8_9HYPH</name>
<gene>
    <name evidence="9" type="primary">thiP</name>
    <name evidence="9" type="ORF">GCM10011499_29940</name>
</gene>
<protein>
    <submittedName>
        <fullName evidence="9">Thiamine/thiamine pyrophosphate ABC transporter, permease protein</fullName>
    </submittedName>
</protein>
<feature type="transmembrane region" description="Helical" evidence="7">
    <location>
        <begin position="412"/>
        <end position="433"/>
    </location>
</feature>
<reference evidence="9 10" key="1">
    <citation type="journal article" date="2014" name="Int. J. Syst. Evol. Microbiol.">
        <title>Complete genome sequence of Corynebacterium casei LMG S-19264T (=DSM 44701T), isolated from a smear-ripened cheese.</title>
        <authorList>
            <consortium name="US DOE Joint Genome Institute (JGI-PGF)"/>
            <person name="Walter F."/>
            <person name="Albersmeier A."/>
            <person name="Kalinowski J."/>
            <person name="Ruckert C."/>
        </authorList>
    </citation>
    <scope>NUCLEOTIDE SEQUENCE [LARGE SCALE GENOMIC DNA]</scope>
    <source>
        <strain evidence="9 10">CGMCC 1.15896</strain>
    </source>
</reference>
<keyword evidence="4 7" id="KW-0812">Transmembrane</keyword>
<dbReference type="Proteomes" id="UP000596977">
    <property type="component" value="Unassembled WGS sequence"/>
</dbReference>
<dbReference type="SUPFAM" id="SSF161098">
    <property type="entry name" value="MetI-like"/>
    <property type="match status" value="2"/>
</dbReference>
<proteinExistence type="predicted"/>
<comment type="caution">
    <text evidence="9">The sequence shown here is derived from an EMBL/GenBank/DDBJ whole genome shotgun (WGS) entry which is preliminary data.</text>
</comment>
<keyword evidence="2" id="KW-0813">Transport</keyword>
<dbReference type="PANTHER" id="PTHR30183">
    <property type="entry name" value="MOLYBDENUM TRANSPORT SYSTEM PERMEASE PROTEIN MODB"/>
    <property type="match status" value="1"/>
</dbReference>
<organism evidence="9 10">
    <name type="scientific">Pelagibacterium lentulum</name>
    <dbReference type="NCBI Taxonomy" id="2029865"/>
    <lineage>
        <taxon>Bacteria</taxon>
        <taxon>Pseudomonadati</taxon>
        <taxon>Pseudomonadota</taxon>
        <taxon>Alphaproteobacteria</taxon>
        <taxon>Hyphomicrobiales</taxon>
        <taxon>Devosiaceae</taxon>
        <taxon>Pelagibacterium</taxon>
    </lineage>
</organism>
<keyword evidence="10" id="KW-1185">Reference proteome</keyword>
<evidence type="ECO:0000256" key="6">
    <source>
        <dbReference type="ARBA" id="ARBA00023136"/>
    </source>
</evidence>
<evidence type="ECO:0000256" key="3">
    <source>
        <dbReference type="ARBA" id="ARBA00022475"/>
    </source>
</evidence>
<dbReference type="GO" id="GO:0005886">
    <property type="term" value="C:plasma membrane"/>
    <property type="evidence" value="ECO:0007669"/>
    <property type="project" value="UniProtKB-SubCell"/>
</dbReference>
<dbReference type="GO" id="GO:0055085">
    <property type="term" value="P:transmembrane transport"/>
    <property type="evidence" value="ECO:0007669"/>
    <property type="project" value="InterPro"/>
</dbReference>
<evidence type="ECO:0000256" key="7">
    <source>
        <dbReference type="SAM" id="Phobius"/>
    </source>
</evidence>
<feature type="transmembrane region" description="Helical" evidence="7">
    <location>
        <begin position="26"/>
        <end position="51"/>
    </location>
</feature>
<sequence>MKKPSQPFADLSRTGLPDLRWRPGRVLAGFFIALCIALLIGALLAALTFAGRSFATTGSTVADIGHLVRMSAIQAGTSTLLSLIVGVVLAWSLDRLRFFGRGLIVGLLSSALVLPSLVVVSGLIAIWGRVGWANLVLAPFGISTGASIYGFWGIVAAHVLLNGAFAARVLLDRLEAIPPEKLKLGRSLGLSTVQRFKIIDLPAILSSIPGIGATIFLLCFTSFAIVLVLGGGPANQTLEVAIYEAVRLDFDLGAAVRLALVQLVVCAAIIIPASTLTPAANLFGRRSELHWPEGMLVSAVQTVLLIGLLACFCAPLLAVLLRGSGTAMASLFGQASFWQAAGTSLWIGLASAAVSLGLAIGLGMARSLQRRNSPARMILGVPVFTYLAVPAVVLSLGFFLLARFVGVGPAQAAPLVLVIANALLSLPFVFATLSPPLEALAARHTKLIRSLGLSGLAQWRWVEWPLLGRPMGYAFAVAFVFSLGDLGVISLFGTSDFSTLPWLMYRAFGAYRTNDAEAIAAVMLIVAVVAFVVIPRIFEFLTHARD</sequence>
<feature type="transmembrane region" description="Helical" evidence="7">
    <location>
        <begin position="295"/>
        <end position="321"/>
    </location>
</feature>
<evidence type="ECO:0000256" key="4">
    <source>
        <dbReference type="ARBA" id="ARBA00022692"/>
    </source>
</evidence>
<evidence type="ECO:0000313" key="9">
    <source>
        <dbReference type="EMBL" id="GGA57727.1"/>
    </source>
</evidence>
<feature type="transmembrane region" description="Helical" evidence="7">
    <location>
        <begin position="71"/>
        <end position="91"/>
    </location>
</feature>
<feature type="domain" description="ABC transmembrane type-1" evidence="8">
    <location>
        <begin position="68"/>
        <end position="271"/>
    </location>
</feature>
<dbReference type="Gene3D" id="1.10.3720.10">
    <property type="entry name" value="MetI-like"/>
    <property type="match status" value="2"/>
</dbReference>
<dbReference type="InterPro" id="IPR035906">
    <property type="entry name" value="MetI-like_sf"/>
</dbReference>
<evidence type="ECO:0000259" key="8">
    <source>
        <dbReference type="PROSITE" id="PS50928"/>
    </source>
</evidence>
<evidence type="ECO:0000256" key="2">
    <source>
        <dbReference type="ARBA" id="ARBA00022448"/>
    </source>
</evidence>
<dbReference type="AlphaFoldDB" id="A0A916W0T8"/>
<dbReference type="OrthoDB" id="7066776at2"/>
<feature type="transmembrane region" description="Helical" evidence="7">
    <location>
        <begin position="518"/>
        <end position="538"/>
    </location>
</feature>
<comment type="subcellular location">
    <subcellularLocation>
        <location evidence="1">Cell membrane</location>
        <topology evidence="1">Multi-pass membrane protein</topology>
    </subcellularLocation>
</comment>
<evidence type="ECO:0000256" key="1">
    <source>
        <dbReference type="ARBA" id="ARBA00004651"/>
    </source>
</evidence>
<feature type="transmembrane region" description="Helical" evidence="7">
    <location>
        <begin position="259"/>
        <end position="283"/>
    </location>
</feature>
<feature type="transmembrane region" description="Helical" evidence="7">
    <location>
        <begin position="204"/>
        <end position="229"/>
    </location>
</feature>
<dbReference type="CDD" id="cd06261">
    <property type="entry name" value="TM_PBP2"/>
    <property type="match status" value="2"/>
</dbReference>
<keyword evidence="6 7" id="KW-0472">Membrane</keyword>
<evidence type="ECO:0000313" key="10">
    <source>
        <dbReference type="Proteomes" id="UP000596977"/>
    </source>
</evidence>
<dbReference type="PANTHER" id="PTHR30183:SF9">
    <property type="entry name" value="THIAMINE TRANSPORT SYSTEM PERMEASE PROTEIN THIP"/>
    <property type="match status" value="1"/>
</dbReference>
<evidence type="ECO:0000256" key="5">
    <source>
        <dbReference type="ARBA" id="ARBA00022989"/>
    </source>
</evidence>